<dbReference type="InterPro" id="IPR046500">
    <property type="entry name" value="DUF6678"/>
</dbReference>
<reference evidence="1 2" key="1">
    <citation type="submission" date="2020-07" db="EMBL/GenBank/DDBJ databases">
        <title>Vallitalea guaymasensis genome.</title>
        <authorList>
            <person name="Postec A."/>
        </authorList>
    </citation>
    <scope>NUCLEOTIDE SEQUENCE [LARGE SCALE GENOMIC DNA]</scope>
    <source>
        <strain evidence="1 2">Ra1766G1</strain>
    </source>
</reference>
<dbReference type="KEGG" id="vgu:HYG85_20410"/>
<gene>
    <name evidence="1" type="ORF">HYG85_20410</name>
</gene>
<keyword evidence="2" id="KW-1185">Reference proteome</keyword>
<dbReference type="AlphaFoldDB" id="A0A8J8MEE3"/>
<accession>A0A8J8MEE3</accession>
<sequence length="99" mass="12298">MMGEKMEYINDQNQKYKNKVIEEINRRQMISYMNDTKWTELRKGIGELLFPPPYEMKYVLEESQDIRFNSDVWYWGDWSEETMRPYYAIEWVKSQTEIY</sequence>
<protein>
    <submittedName>
        <fullName evidence="1">Uncharacterized protein</fullName>
    </submittedName>
</protein>
<proteinExistence type="predicted"/>
<evidence type="ECO:0000313" key="1">
    <source>
        <dbReference type="EMBL" id="QUH31155.1"/>
    </source>
</evidence>
<dbReference type="Pfam" id="PF20383">
    <property type="entry name" value="DUF6678"/>
    <property type="match status" value="1"/>
</dbReference>
<dbReference type="Proteomes" id="UP000677305">
    <property type="component" value="Chromosome"/>
</dbReference>
<evidence type="ECO:0000313" key="2">
    <source>
        <dbReference type="Proteomes" id="UP000677305"/>
    </source>
</evidence>
<name>A0A8J8MEE3_9FIRM</name>
<organism evidence="1 2">
    <name type="scientific">Vallitalea guaymasensis</name>
    <dbReference type="NCBI Taxonomy" id="1185412"/>
    <lineage>
        <taxon>Bacteria</taxon>
        <taxon>Bacillati</taxon>
        <taxon>Bacillota</taxon>
        <taxon>Clostridia</taxon>
        <taxon>Lachnospirales</taxon>
        <taxon>Vallitaleaceae</taxon>
        <taxon>Vallitalea</taxon>
    </lineage>
</organism>
<dbReference type="EMBL" id="CP058561">
    <property type="protein sequence ID" value="QUH31155.1"/>
    <property type="molecule type" value="Genomic_DNA"/>
</dbReference>
<dbReference type="RefSeq" id="WP_212691231.1">
    <property type="nucleotide sequence ID" value="NZ_CP058561.1"/>
</dbReference>